<organism evidence="2 3">
    <name type="scientific">Rhizoctonia solani</name>
    <dbReference type="NCBI Taxonomy" id="456999"/>
    <lineage>
        <taxon>Eukaryota</taxon>
        <taxon>Fungi</taxon>
        <taxon>Dikarya</taxon>
        <taxon>Basidiomycota</taxon>
        <taxon>Agaricomycotina</taxon>
        <taxon>Agaricomycetes</taxon>
        <taxon>Cantharellales</taxon>
        <taxon>Ceratobasidiaceae</taxon>
        <taxon>Rhizoctonia</taxon>
    </lineage>
</organism>
<evidence type="ECO:0000313" key="2">
    <source>
        <dbReference type="EMBL" id="CAE6448561.1"/>
    </source>
</evidence>
<feature type="chain" id="PRO_5034508024" evidence="1">
    <location>
        <begin position="16"/>
        <end position="346"/>
    </location>
</feature>
<evidence type="ECO:0000256" key="1">
    <source>
        <dbReference type="SAM" id="SignalP"/>
    </source>
</evidence>
<keyword evidence="1" id="KW-0732">Signal</keyword>
<sequence>MRFIAFVVFVTIVSAQRRSALPLELDPRCKRMDKQQWDAFENRDSLRKIAFADFGLPEDNPYVEVIFGEDDETASYFCAEGWNAVFEPASELQCNRVTVDVIDESNNAPGSIGINVQAGVLTATTLTDTDSLAICAGVTTTLTGLIPLFLQDITSIQFTAAYTKTWAKSQTFQTNTLSWVQRVINVGAENSNCSAELTVTSCQHQAKGEYPIVALGWIGWRLNDEHTINGKRARRWYVFVDSLPRQARVGWGKLHAGIISQTYSTILSECHDSKSNQASRHARLARSDRQPRGKDAVKAEILDDTREQESTEEKLLRAKAAVPDHLKSEVMRVGNTIILPVMDVPK</sequence>
<gene>
    <name evidence="2" type="ORF">RDB_LOCUS63335</name>
</gene>
<comment type="caution">
    <text evidence="2">The sequence shown here is derived from an EMBL/GenBank/DDBJ whole genome shotgun (WGS) entry which is preliminary data.</text>
</comment>
<proteinExistence type="predicted"/>
<dbReference type="AlphaFoldDB" id="A0A8H3B6M9"/>
<feature type="signal peptide" evidence="1">
    <location>
        <begin position="1"/>
        <end position="15"/>
    </location>
</feature>
<protein>
    <submittedName>
        <fullName evidence="2">Uncharacterized protein</fullName>
    </submittedName>
</protein>
<dbReference type="OrthoDB" id="3181046at2759"/>
<accession>A0A8H3B6M9</accession>
<evidence type="ECO:0000313" key="3">
    <source>
        <dbReference type="Proteomes" id="UP000663831"/>
    </source>
</evidence>
<reference evidence="2" key="1">
    <citation type="submission" date="2021-01" db="EMBL/GenBank/DDBJ databases">
        <authorList>
            <person name="Kaushik A."/>
        </authorList>
    </citation>
    <scope>NUCLEOTIDE SEQUENCE</scope>
    <source>
        <strain evidence="2">AG3-1AP</strain>
    </source>
</reference>
<dbReference type="EMBL" id="CAJMWV010001886">
    <property type="protein sequence ID" value="CAE6448561.1"/>
    <property type="molecule type" value="Genomic_DNA"/>
</dbReference>
<name>A0A8H3B6M9_9AGAM</name>
<dbReference type="Proteomes" id="UP000663831">
    <property type="component" value="Unassembled WGS sequence"/>
</dbReference>